<name>A0A087U651_STEMI</name>
<proteinExistence type="predicted"/>
<gene>
    <name evidence="1" type="ORF">X975_00756</name>
</gene>
<evidence type="ECO:0000313" key="1">
    <source>
        <dbReference type="EMBL" id="KFM72840.1"/>
    </source>
</evidence>
<dbReference type="AlphaFoldDB" id="A0A087U651"/>
<accession>A0A087U651</accession>
<dbReference type="Proteomes" id="UP000054359">
    <property type="component" value="Unassembled WGS sequence"/>
</dbReference>
<protein>
    <submittedName>
        <fullName evidence="1">Uncharacterized protein</fullName>
    </submittedName>
</protein>
<organism evidence="1 2">
    <name type="scientific">Stegodyphus mimosarum</name>
    <name type="common">African social velvet spider</name>
    <dbReference type="NCBI Taxonomy" id="407821"/>
    <lineage>
        <taxon>Eukaryota</taxon>
        <taxon>Metazoa</taxon>
        <taxon>Ecdysozoa</taxon>
        <taxon>Arthropoda</taxon>
        <taxon>Chelicerata</taxon>
        <taxon>Arachnida</taxon>
        <taxon>Araneae</taxon>
        <taxon>Araneomorphae</taxon>
        <taxon>Entelegynae</taxon>
        <taxon>Eresoidea</taxon>
        <taxon>Eresidae</taxon>
        <taxon>Stegodyphus</taxon>
    </lineage>
</organism>
<sequence length="46" mass="5581">MMIKFYSNHWFQQILLKISCKIRRYSASLHFGVRSYHCNASGNRTW</sequence>
<evidence type="ECO:0000313" key="2">
    <source>
        <dbReference type="Proteomes" id="UP000054359"/>
    </source>
</evidence>
<reference evidence="1 2" key="1">
    <citation type="submission" date="2013-11" db="EMBL/GenBank/DDBJ databases">
        <title>Genome sequencing of Stegodyphus mimosarum.</title>
        <authorList>
            <person name="Bechsgaard J."/>
        </authorList>
    </citation>
    <scope>NUCLEOTIDE SEQUENCE [LARGE SCALE GENOMIC DNA]</scope>
</reference>
<dbReference type="EMBL" id="KK118377">
    <property type="protein sequence ID" value="KFM72840.1"/>
    <property type="molecule type" value="Genomic_DNA"/>
</dbReference>
<keyword evidence="2" id="KW-1185">Reference proteome</keyword>
<feature type="non-terminal residue" evidence="1">
    <location>
        <position position="46"/>
    </location>
</feature>